<name>A0A0N4USL9_ENTVE</name>
<proteinExistence type="predicted"/>
<feature type="region of interest" description="Disordered" evidence="1">
    <location>
        <begin position="128"/>
        <end position="159"/>
    </location>
</feature>
<protein>
    <submittedName>
        <fullName evidence="2 4">Uncharacterized protein</fullName>
    </submittedName>
</protein>
<evidence type="ECO:0000256" key="1">
    <source>
        <dbReference type="SAM" id="MobiDB-lite"/>
    </source>
</evidence>
<dbReference type="AlphaFoldDB" id="A0A0N4USL9"/>
<feature type="compositionally biased region" description="Polar residues" evidence="1">
    <location>
        <begin position="130"/>
        <end position="159"/>
    </location>
</feature>
<reference evidence="4" key="1">
    <citation type="submission" date="2017-02" db="UniProtKB">
        <authorList>
            <consortium name="WormBaseParasite"/>
        </authorList>
    </citation>
    <scope>IDENTIFICATION</scope>
</reference>
<accession>A0A0N4USL9</accession>
<feature type="region of interest" description="Disordered" evidence="1">
    <location>
        <begin position="21"/>
        <end position="97"/>
    </location>
</feature>
<reference evidence="2 3" key="2">
    <citation type="submission" date="2018-10" db="EMBL/GenBank/DDBJ databases">
        <authorList>
            <consortium name="Pathogen Informatics"/>
        </authorList>
    </citation>
    <scope>NUCLEOTIDE SEQUENCE [LARGE SCALE GENOMIC DNA]</scope>
</reference>
<keyword evidence="3" id="KW-1185">Reference proteome</keyword>
<organism evidence="4">
    <name type="scientific">Enterobius vermicularis</name>
    <name type="common">Human pinworm</name>
    <dbReference type="NCBI Taxonomy" id="51028"/>
    <lineage>
        <taxon>Eukaryota</taxon>
        <taxon>Metazoa</taxon>
        <taxon>Ecdysozoa</taxon>
        <taxon>Nematoda</taxon>
        <taxon>Chromadorea</taxon>
        <taxon>Rhabditida</taxon>
        <taxon>Spirurina</taxon>
        <taxon>Oxyuridomorpha</taxon>
        <taxon>Oxyuroidea</taxon>
        <taxon>Oxyuridae</taxon>
        <taxon>Enterobius</taxon>
    </lineage>
</organism>
<feature type="compositionally biased region" description="Basic and acidic residues" evidence="1">
    <location>
        <begin position="59"/>
        <end position="79"/>
    </location>
</feature>
<gene>
    <name evidence="2" type="ORF">EVEC_LOCUS84</name>
</gene>
<dbReference type="Proteomes" id="UP000274131">
    <property type="component" value="Unassembled WGS sequence"/>
</dbReference>
<dbReference type="EMBL" id="UXUI01000040">
    <property type="protein sequence ID" value="VDD84941.1"/>
    <property type="molecule type" value="Genomic_DNA"/>
</dbReference>
<evidence type="ECO:0000313" key="2">
    <source>
        <dbReference type="EMBL" id="VDD84941.1"/>
    </source>
</evidence>
<sequence length="159" mass="17548">MNYYILENLLFYRKADLIAGARQSQDTENDEENTVDSSGNTEGTAMVDHSDNQPGGEEVGEKPKKHEESLHADTKESKRSRTSGKQGSDILENKNMNDLQPYLEGFSVSEDGADLSAIAEFPNDIHEESQQNASIYGQNNAQSINGNESDNDFESPNSI</sequence>
<dbReference type="WBParaSite" id="EVEC_0000012301-mRNA-1">
    <property type="protein sequence ID" value="EVEC_0000012301-mRNA-1"/>
    <property type="gene ID" value="EVEC_0000012301"/>
</dbReference>
<evidence type="ECO:0000313" key="3">
    <source>
        <dbReference type="Proteomes" id="UP000274131"/>
    </source>
</evidence>
<evidence type="ECO:0000313" key="4">
    <source>
        <dbReference type="WBParaSite" id="EVEC_0000012301-mRNA-1"/>
    </source>
</evidence>